<reference evidence="1 2" key="1">
    <citation type="submission" date="2006-03" db="EMBL/GenBank/DDBJ databases">
        <authorList>
            <person name="Pinhassi J."/>
            <person name="Pedros-Alio C."/>
            <person name="Ferriera S."/>
            <person name="Johnson J."/>
            <person name="Kravitz S."/>
            <person name="Halpern A."/>
            <person name="Remington K."/>
            <person name="Beeson K."/>
            <person name="Tran B."/>
            <person name="Rogers Y.-H."/>
            <person name="Friedman R."/>
            <person name="Venter J.C."/>
        </authorList>
    </citation>
    <scope>NUCLEOTIDE SEQUENCE [LARGE SCALE GENOMIC DNA]</scope>
    <source>
        <strain evidence="1 2">RED65</strain>
    </source>
</reference>
<comment type="caution">
    <text evidence="1">The sequence shown here is derived from an EMBL/GenBank/DDBJ whole genome shotgun (WGS) entry which is preliminary data.</text>
</comment>
<evidence type="ECO:0000313" key="1">
    <source>
        <dbReference type="EMBL" id="EAT13626.1"/>
    </source>
</evidence>
<dbReference type="EMBL" id="AAQH01000001">
    <property type="protein sequence ID" value="EAT13626.1"/>
    <property type="molecule type" value="Genomic_DNA"/>
</dbReference>
<dbReference type="STRING" id="207949.RED65_09549"/>
<dbReference type="RefSeq" id="WP_007017047.1">
    <property type="nucleotide sequence ID" value="NZ_CH724113.1"/>
</dbReference>
<accession>Q1N6G6</accession>
<dbReference type="AlphaFoldDB" id="Q1N6G6"/>
<evidence type="ECO:0000313" key="2">
    <source>
        <dbReference type="Proteomes" id="UP000004263"/>
    </source>
</evidence>
<keyword evidence="2" id="KW-1185">Reference proteome</keyword>
<dbReference type="OrthoDB" id="6105869at2"/>
<sequence>MGVQLEDRTTIDMFNARAKGRPRSNPYPRDVQIRINKRLQRERDRDKGMRRMEVKIPNALVEKLDEFAKEQACTRTEAVELGLNAWFEMLESAAARNTDSTDIAHLSDGSSEIEE</sequence>
<evidence type="ECO:0008006" key="3">
    <source>
        <dbReference type="Google" id="ProtNLM"/>
    </source>
</evidence>
<dbReference type="NCBIfam" id="NF008671">
    <property type="entry name" value="PRK11675.1"/>
    <property type="match status" value="1"/>
</dbReference>
<dbReference type="Proteomes" id="UP000004263">
    <property type="component" value="Unassembled WGS sequence"/>
</dbReference>
<gene>
    <name evidence="1" type="ORF">RED65_09549</name>
</gene>
<protein>
    <recommendedName>
        <fullName evidence="3">Ribbon-helix-helix protein CopG domain-containing protein</fullName>
    </recommendedName>
</protein>
<name>Q1N6G6_9GAMM</name>
<proteinExistence type="predicted"/>
<dbReference type="HOGENOM" id="CLU_165368_1_0_6"/>
<organism evidence="1 2">
    <name type="scientific">Bermanella marisrubri</name>
    <dbReference type="NCBI Taxonomy" id="207949"/>
    <lineage>
        <taxon>Bacteria</taxon>
        <taxon>Pseudomonadati</taxon>
        <taxon>Pseudomonadota</taxon>
        <taxon>Gammaproteobacteria</taxon>
        <taxon>Oceanospirillales</taxon>
        <taxon>Oceanospirillaceae</taxon>
        <taxon>Bermanella</taxon>
    </lineage>
</organism>